<dbReference type="PRINTS" id="PR01490">
    <property type="entry name" value="RTXTOXIND"/>
</dbReference>
<dbReference type="EMBL" id="QUNS01000003">
    <property type="protein sequence ID" value="REH52561.1"/>
    <property type="molecule type" value="Genomic_DNA"/>
</dbReference>
<dbReference type="SUPFAM" id="SSF51230">
    <property type="entry name" value="Single hybrid motif"/>
    <property type="match status" value="1"/>
</dbReference>
<accession>A0A3E0I1T6</accession>
<proteinExistence type="predicted"/>
<feature type="region of interest" description="Disordered" evidence="2">
    <location>
        <begin position="438"/>
        <end position="457"/>
    </location>
</feature>
<dbReference type="InterPro" id="IPR050739">
    <property type="entry name" value="MFP"/>
</dbReference>
<evidence type="ECO:0000256" key="3">
    <source>
        <dbReference type="SAM" id="Phobius"/>
    </source>
</evidence>
<dbReference type="AlphaFoldDB" id="A0A3E0I1T6"/>
<evidence type="ECO:0000256" key="2">
    <source>
        <dbReference type="SAM" id="MobiDB-lite"/>
    </source>
</evidence>
<dbReference type="PANTHER" id="PTHR30386">
    <property type="entry name" value="MEMBRANE FUSION SUBUNIT OF EMRAB-TOLC MULTIDRUG EFFLUX PUMP"/>
    <property type="match status" value="1"/>
</dbReference>
<keyword evidence="3" id="KW-0812">Transmembrane</keyword>
<dbReference type="RefSeq" id="WP_115900904.1">
    <property type="nucleotide sequence ID" value="NZ_QUNS01000003.1"/>
</dbReference>
<feature type="transmembrane region" description="Helical" evidence="3">
    <location>
        <begin position="32"/>
        <end position="52"/>
    </location>
</feature>
<comment type="caution">
    <text evidence="4">The sequence shown here is derived from an EMBL/GenBank/DDBJ whole genome shotgun (WGS) entry which is preliminary data.</text>
</comment>
<organism evidence="4 5">
    <name type="scientific">Tenacibaculum gallaicum</name>
    <dbReference type="NCBI Taxonomy" id="561505"/>
    <lineage>
        <taxon>Bacteria</taxon>
        <taxon>Pseudomonadati</taxon>
        <taxon>Bacteroidota</taxon>
        <taxon>Flavobacteriia</taxon>
        <taxon>Flavobacteriales</taxon>
        <taxon>Flavobacteriaceae</taxon>
        <taxon>Tenacibaculum</taxon>
    </lineage>
</organism>
<dbReference type="InterPro" id="IPR011053">
    <property type="entry name" value="Single_hybrid_motif"/>
</dbReference>
<reference evidence="4 5" key="1">
    <citation type="submission" date="2018-08" db="EMBL/GenBank/DDBJ databases">
        <title>Genomic Encyclopedia of Type Strains, Phase IV (KMG-IV): sequencing the most valuable type-strain genomes for metagenomic binning, comparative biology and taxonomic classification.</title>
        <authorList>
            <person name="Goeker M."/>
        </authorList>
    </citation>
    <scope>NUCLEOTIDE SEQUENCE [LARGE SCALE GENOMIC DNA]</scope>
    <source>
        <strain evidence="4 5">DSM 18841</strain>
    </source>
</reference>
<protein>
    <submittedName>
        <fullName evidence="4">Multidrug resistance efflux pump</fullName>
    </submittedName>
</protein>
<keyword evidence="1" id="KW-0175">Coiled coil</keyword>
<feature type="compositionally biased region" description="Basic and acidic residues" evidence="2">
    <location>
        <begin position="441"/>
        <end position="457"/>
    </location>
</feature>
<dbReference type="Proteomes" id="UP000256884">
    <property type="component" value="Unassembled WGS sequence"/>
</dbReference>
<evidence type="ECO:0000256" key="1">
    <source>
        <dbReference type="SAM" id="Coils"/>
    </source>
</evidence>
<feature type="coiled-coil region" evidence="1">
    <location>
        <begin position="122"/>
        <end position="171"/>
    </location>
</feature>
<name>A0A3E0I1T6_9FLAO</name>
<evidence type="ECO:0000313" key="5">
    <source>
        <dbReference type="Proteomes" id="UP000256884"/>
    </source>
</evidence>
<sequence length="457" mass="51779">MLNISKNTVSDQIDITKFKSGKEIFTKEYHKLFKSFLLVFSIILIIILFLPWTQNVSSEGLVTTLKPNQRPQTLQSQIPGRIEEWFVQEGDFVKKGDTILRISEIKSGYFDTKLAERTGKQLNSKTLSAKAYNNKINALENQIIAIKKERKLKLEQAKNKLKQAYLKAKSDSIDFEAIKIKQKIAQTQFDRTSTLEKEGLKAVKDVEEKSAKLQELSAKLISQENKFFTSKNNIINAQLAISSTQASYADKLSKTESNLYSAQSGAYEADIQVSKLETSLANYSKRSSLLFITAPQDGYINKAIKSGIGETFKEGEQLVNIMPANYDLAVEMYIQPIDLPLIHIGEEVRVEFDGWPAMVFSGWPNVSYGTYGAKIVAIENFISSNGKYRVLIVPNNKQEPWPEAIRVGSGAKTIALLENVPIWFELWRQINSFPPNFYQPKNKEPDKKSRKEGYKNS</sequence>
<keyword evidence="5" id="KW-1185">Reference proteome</keyword>
<gene>
    <name evidence="4" type="ORF">C7448_103296</name>
</gene>
<keyword evidence="3" id="KW-1133">Transmembrane helix</keyword>
<evidence type="ECO:0000313" key="4">
    <source>
        <dbReference type="EMBL" id="REH52561.1"/>
    </source>
</evidence>
<dbReference type="Gene3D" id="2.40.50.100">
    <property type="match status" value="1"/>
</dbReference>
<keyword evidence="3" id="KW-0472">Membrane</keyword>
<dbReference type="OrthoDB" id="9760528at2"/>